<keyword evidence="1" id="KW-0614">Plasmid</keyword>
<keyword evidence="2" id="KW-1185">Reference proteome</keyword>
<proteinExistence type="predicted"/>
<dbReference type="EMBL" id="CP003930">
    <property type="protein sequence ID" value="AGB39781.1"/>
    <property type="molecule type" value="Genomic_DNA"/>
</dbReference>
<organism evidence="1 2">
    <name type="scientific">Natronococcus occultus SP4</name>
    <dbReference type="NCBI Taxonomy" id="694430"/>
    <lineage>
        <taxon>Archaea</taxon>
        <taxon>Methanobacteriati</taxon>
        <taxon>Methanobacteriota</taxon>
        <taxon>Stenosarchaea group</taxon>
        <taxon>Halobacteria</taxon>
        <taxon>Halobacteriales</taxon>
        <taxon>Natrialbaceae</taxon>
        <taxon>Natronococcus</taxon>
    </lineage>
</organism>
<evidence type="ECO:0000313" key="1">
    <source>
        <dbReference type="EMBL" id="AGB39781.1"/>
    </source>
</evidence>
<protein>
    <submittedName>
        <fullName evidence="1">Uncharacterized protein</fullName>
    </submittedName>
</protein>
<sequence>MASKRGVKQRLDRIESDNEYPEMSLAVLLSYDVEDMETVDQERGLVRVDGQTYAAGSLRESLFDRLEEFTDE</sequence>
<dbReference type="AlphaFoldDB" id="L0K447"/>
<evidence type="ECO:0000313" key="2">
    <source>
        <dbReference type="Proteomes" id="UP000010878"/>
    </source>
</evidence>
<reference evidence="1 2" key="1">
    <citation type="submission" date="2012-11" db="EMBL/GenBank/DDBJ databases">
        <title>FINISHED of Natronococcus occultus SP4, DSM 3396.</title>
        <authorList>
            <consortium name="DOE Joint Genome Institute"/>
            <person name="Eisen J."/>
            <person name="Huntemann M."/>
            <person name="Wei C.-L."/>
            <person name="Han J."/>
            <person name="Detter J.C."/>
            <person name="Han C."/>
            <person name="Tapia R."/>
            <person name="Chen A."/>
            <person name="Kyrpides N."/>
            <person name="Mavromatis K."/>
            <person name="Markowitz V."/>
            <person name="Szeto E."/>
            <person name="Ivanova N."/>
            <person name="Mikhailova N."/>
            <person name="Ovchinnikova G."/>
            <person name="Pagani I."/>
            <person name="Pati A."/>
            <person name="Goodwin L."/>
            <person name="Nordberg H.P."/>
            <person name="Cantor M.N."/>
            <person name="Hua S.X."/>
            <person name="Woyke T."/>
            <person name="Eisen J."/>
            <person name="Klenk H.-P."/>
            <person name="Klenk H.-P."/>
        </authorList>
    </citation>
    <scope>NUCLEOTIDE SEQUENCE [LARGE SCALE GENOMIC DNA]</scope>
    <source>
        <strain evidence="1 2">SP4</strain>
        <plasmid evidence="2">Plasmid 1</plasmid>
    </source>
</reference>
<accession>L0K447</accession>
<dbReference type="KEGG" id="nou:Natoc_4361"/>
<dbReference type="Proteomes" id="UP000010878">
    <property type="component" value="Plasmid 1"/>
</dbReference>
<gene>
    <name evidence="1" type="ORF">Natoc_4361</name>
</gene>
<dbReference type="HOGENOM" id="CLU_2712942_0_0_2"/>
<geneLocation type="plasmid" evidence="1">
    <name>1</name>
</geneLocation>
<name>L0K447_9EURY</name>